<accession>A0ABU5U016</accession>
<reference evidence="5 6" key="1">
    <citation type="submission" date="2023-12" db="EMBL/GenBank/DDBJ databases">
        <title>Baltic Sea Cyanobacteria.</title>
        <authorList>
            <person name="Delbaje E."/>
            <person name="Fewer D.P."/>
            <person name="Shishido T.K."/>
        </authorList>
    </citation>
    <scope>NUCLEOTIDE SEQUENCE [LARGE SCALE GENOMIC DNA]</scope>
    <source>
        <strain evidence="5 6">CCNP 1315</strain>
    </source>
</reference>
<dbReference type="GO" id="GO:0005524">
    <property type="term" value="F:ATP binding"/>
    <property type="evidence" value="ECO:0007669"/>
    <property type="project" value="UniProtKB-KW"/>
</dbReference>
<evidence type="ECO:0000313" key="5">
    <source>
        <dbReference type="EMBL" id="MEA5520505.1"/>
    </source>
</evidence>
<dbReference type="Gene3D" id="3.40.50.300">
    <property type="entry name" value="P-loop containing nucleotide triphosphate hydrolases"/>
    <property type="match status" value="1"/>
</dbReference>
<dbReference type="PANTHER" id="PTHR24220">
    <property type="entry name" value="IMPORT ATP-BINDING PROTEIN"/>
    <property type="match status" value="1"/>
</dbReference>
<keyword evidence="1" id="KW-0813">Transport</keyword>
<feature type="domain" description="ABC transporter" evidence="4">
    <location>
        <begin position="11"/>
        <end position="244"/>
    </location>
</feature>
<dbReference type="PROSITE" id="PS50893">
    <property type="entry name" value="ABC_TRANSPORTER_2"/>
    <property type="match status" value="1"/>
</dbReference>
<dbReference type="Proteomes" id="UP001301728">
    <property type="component" value="Unassembled WGS sequence"/>
</dbReference>
<keyword evidence="2" id="KW-0547">Nucleotide-binding</keyword>
<dbReference type="SUPFAM" id="SSF52540">
    <property type="entry name" value="P-loop containing nucleoside triphosphate hydrolases"/>
    <property type="match status" value="1"/>
</dbReference>
<comment type="caution">
    <text evidence="5">The sequence shown here is derived from an EMBL/GenBank/DDBJ whole genome shotgun (WGS) entry which is preliminary data.</text>
</comment>
<dbReference type="Pfam" id="PF00005">
    <property type="entry name" value="ABC_tran"/>
    <property type="match status" value="1"/>
</dbReference>
<evidence type="ECO:0000313" key="6">
    <source>
        <dbReference type="Proteomes" id="UP001301728"/>
    </source>
</evidence>
<evidence type="ECO:0000259" key="4">
    <source>
        <dbReference type="PROSITE" id="PS50893"/>
    </source>
</evidence>
<protein>
    <submittedName>
        <fullName evidence="5">ATP-binding cassette domain-containing protein</fullName>
    </submittedName>
</protein>
<sequence length="255" mass="28967">MNSHPSPPPQLRLENVSLQPKIGFQPILQEISVEVKTGDRIALVGISGAGKTSLLRLLNRLNSPSNGEIFFQGESYHKIPIVQLRQQITLVLSEAKLLGMTVKEALIYPLKLRGLSETEITQRLTEWTERLEIPTDWLNRTEVQLSRGQLQKIAIARALMIQPQILLLDEPITALDFVSQTQILNSLQTVVDDSITVILATHYLDLIQDWGNRLWHLSQGKLVQDNLTQQVNWQALKQQFITAQQQDIQEWESEA</sequence>
<dbReference type="RefSeq" id="WP_323219338.1">
    <property type="nucleotide sequence ID" value="NZ_JAYGHT010000082.1"/>
</dbReference>
<dbReference type="InterPro" id="IPR003593">
    <property type="entry name" value="AAA+_ATPase"/>
</dbReference>
<dbReference type="CDD" id="cd03225">
    <property type="entry name" value="ABC_cobalt_CbiO_domain1"/>
    <property type="match status" value="1"/>
</dbReference>
<keyword evidence="6" id="KW-1185">Reference proteome</keyword>
<organism evidence="5 6">
    <name type="scientific">Limnoraphis robusta CCNP1315</name>
    <dbReference type="NCBI Taxonomy" id="3110306"/>
    <lineage>
        <taxon>Bacteria</taxon>
        <taxon>Bacillati</taxon>
        <taxon>Cyanobacteriota</taxon>
        <taxon>Cyanophyceae</taxon>
        <taxon>Oscillatoriophycideae</taxon>
        <taxon>Oscillatoriales</taxon>
        <taxon>Sirenicapillariaceae</taxon>
        <taxon>Limnoraphis</taxon>
    </lineage>
</organism>
<proteinExistence type="predicted"/>
<evidence type="ECO:0000256" key="3">
    <source>
        <dbReference type="ARBA" id="ARBA00022840"/>
    </source>
</evidence>
<name>A0ABU5U016_9CYAN</name>
<keyword evidence="3 5" id="KW-0067">ATP-binding</keyword>
<dbReference type="InterPro" id="IPR027417">
    <property type="entry name" value="P-loop_NTPase"/>
</dbReference>
<dbReference type="InterPro" id="IPR015854">
    <property type="entry name" value="ABC_transpr_LolD-like"/>
</dbReference>
<gene>
    <name evidence="5" type="ORF">VB854_16270</name>
</gene>
<dbReference type="EMBL" id="JAYGHT010000082">
    <property type="protein sequence ID" value="MEA5520505.1"/>
    <property type="molecule type" value="Genomic_DNA"/>
</dbReference>
<dbReference type="InterPro" id="IPR015856">
    <property type="entry name" value="ABC_transpr_CbiO/EcfA_su"/>
</dbReference>
<evidence type="ECO:0000256" key="1">
    <source>
        <dbReference type="ARBA" id="ARBA00022448"/>
    </source>
</evidence>
<evidence type="ECO:0000256" key="2">
    <source>
        <dbReference type="ARBA" id="ARBA00022741"/>
    </source>
</evidence>
<dbReference type="InterPro" id="IPR003439">
    <property type="entry name" value="ABC_transporter-like_ATP-bd"/>
</dbReference>
<dbReference type="SMART" id="SM00382">
    <property type="entry name" value="AAA"/>
    <property type="match status" value="1"/>
</dbReference>